<dbReference type="InterPro" id="IPR000182">
    <property type="entry name" value="GNAT_dom"/>
</dbReference>
<dbReference type="Pfam" id="PF00583">
    <property type="entry name" value="Acetyltransf_1"/>
    <property type="match status" value="1"/>
</dbReference>
<comment type="caution">
    <text evidence="6">The sequence shown here is derived from an EMBL/GenBank/DDBJ whole genome shotgun (WGS) entry which is preliminary data.</text>
</comment>
<dbReference type="PANTHER" id="PTHR42919:SF8">
    <property type="entry name" value="N-ALPHA-ACETYLTRANSFERASE 50"/>
    <property type="match status" value="1"/>
</dbReference>
<dbReference type="CDD" id="cd04301">
    <property type="entry name" value="NAT_SF"/>
    <property type="match status" value="1"/>
</dbReference>
<accession>A0ABD3N3Y3</accession>
<dbReference type="Gene3D" id="3.40.630.30">
    <property type="match status" value="1"/>
</dbReference>
<organism evidence="6 7">
    <name type="scientific">Cyclotella atomus</name>
    <dbReference type="NCBI Taxonomy" id="382360"/>
    <lineage>
        <taxon>Eukaryota</taxon>
        <taxon>Sar</taxon>
        <taxon>Stramenopiles</taxon>
        <taxon>Ochrophyta</taxon>
        <taxon>Bacillariophyta</taxon>
        <taxon>Coscinodiscophyceae</taxon>
        <taxon>Thalassiosirophycidae</taxon>
        <taxon>Stephanodiscales</taxon>
        <taxon>Stephanodiscaceae</taxon>
        <taxon>Cyclotella</taxon>
    </lineage>
</organism>
<evidence type="ECO:0000259" key="5">
    <source>
        <dbReference type="PROSITE" id="PS51186"/>
    </source>
</evidence>
<feature type="signal peptide" evidence="4">
    <location>
        <begin position="1"/>
        <end position="30"/>
    </location>
</feature>
<dbReference type="InterPro" id="IPR051556">
    <property type="entry name" value="N-term/lysine_N-AcTrnsfr"/>
</dbReference>
<evidence type="ECO:0000256" key="4">
    <source>
        <dbReference type="SAM" id="SignalP"/>
    </source>
</evidence>
<reference evidence="6 7" key="1">
    <citation type="submission" date="2024-10" db="EMBL/GenBank/DDBJ databases">
        <title>Updated reference genomes for cyclostephanoid diatoms.</title>
        <authorList>
            <person name="Roberts W.R."/>
            <person name="Alverson A.J."/>
        </authorList>
    </citation>
    <scope>NUCLEOTIDE SEQUENCE [LARGE SCALE GENOMIC DNA]</scope>
    <source>
        <strain evidence="6 7">AJA010-31</strain>
    </source>
</reference>
<feature type="compositionally biased region" description="Basic and acidic residues" evidence="3">
    <location>
        <begin position="245"/>
        <end position="261"/>
    </location>
</feature>
<dbReference type="SUPFAM" id="SSF55729">
    <property type="entry name" value="Acyl-CoA N-acyltransferases (Nat)"/>
    <property type="match status" value="1"/>
</dbReference>
<evidence type="ECO:0000256" key="1">
    <source>
        <dbReference type="ARBA" id="ARBA00022679"/>
    </source>
</evidence>
<dbReference type="GO" id="GO:0016746">
    <property type="term" value="F:acyltransferase activity"/>
    <property type="evidence" value="ECO:0007669"/>
    <property type="project" value="UniProtKB-KW"/>
</dbReference>
<dbReference type="PANTHER" id="PTHR42919">
    <property type="entry name" value="N-ALPHA-ACETYLTRANSFERASE"/>
    <property type="match status" value="1"/>
</dbReference>
<evidence type="ECO:0000313" key="7">
    <source>
        <dbReference type="Proteomes" id="UP001530400"/>
    </source>
</evidence>
<keyword evidence="1" id="KW-0808">Transferase</keyword>
<feature type="domain" description="N-acetyltransferase" evidence="5">
    <location>
        <begin position="370"/>
        <end position="510"/>
    </location>
</feature>
<feature type="chain" id="PRO_5044814994" description="N-acetyltransferase domain-containing protein" evidence="4">
    <location>
        <begin position="31"/>
        <end position="543"/>
    </location>
</feature>
<dbReference type="EMBL" id="JALLPJ020001366">
    <property type="protein sequence ID" value="KAL3767415.1"/>
    <property type="molecule type" value="Genomic_DNA"/>
</dbReference>
<keyword evidence="2" id="KW-0012">Acyltransferase</keyword>
<gene>
    <name evidence="6" type="ORF">ACHAWO_013856</name>
</gene>
<keyword evidence="7" id="KW-1185">Reference proteome</keyword>
<dbReference type="AlphaFoldDB" id="A0ABD3N3Y3"/>
<proteinExistence type="predicted"/>
<dbReference type="InterPro" id="IPR016181">
    <property type="entry name" value="Acyl_CoA_acyltransferase"/>
</dbReference>
<name>A0ABD3N3Y3_9STRA</name>
<dbReference type="Proteomes" id="UP001530400">
    <property type="component" value="Unassembled WGS sequence"/>
</dbReference>
<feature type="region of interest" description="Disordered" evidence="3">
    <location>
        <begin position="245"/>
        <end position="264"/>
    </location>
</feature>
<evidence type="ECO:0000256" key="2">
    <source>
        <dbReference type="ARBA" id="ARBA00023315"/>
    </source>
</evidence>
<sequence>MKTVSSDSPMLSTAVFFLVAVATVAPQTDALLTASLHAEVLRLPACAEFQRQQDYLDRQCNVRPRISTPFGRISKRPALSLNAVVEKIDTGMAILLDNSQNATSTLLSTYNDELQVSAADESRETQSLLTVVAGKGAVITSVSNDVRVKDVGSIAKQLEEDSLSPISELTVSQGNYAAAASTSPDEVAIERDNPKNVAKTPTVMPLPIVKHLVSRHRDKGVGAVGKVFNSICKVAAAKASQLETIESHSKSFESPKQKENNDWTSNIQSAVSDLLEQDIMRQQIETYGDGPPKLLPYHGDVLLDESLSAFNGLLNHQIRIRSSIPNSVDDKYIANLRLSVFSNFDEERQIIFRSRSVEVLNRRRRRGAIALVAEMPYSDFLKARSSNELNTRITSGYKYNAEFDQRDGPYKIVGSVECSQHEFDSTILGNSRPKGSLLYITEVAVCPEARRCGVGRMLMKGAEEVAALRGVESIYLHVDVTNHAAIAMYEEAGYGTLDKRRPVYAQFTCALNLHDGALMGRCHHLMCKHLTDQTTWYARNGRH</sequence>
<evidence type="ECO:0000313" key="6">
    <source>
        <dbReference type="EMBL" id="KAL3767415.1"/>
    </source>
</evidence>
<keyword evidence="4" id="KW-0732">Signal</keyword>
<protein>
    <recommendedName>
        <fullName evidence="5">N-acetyltransferase domain-containing protein</fullName>
    </recommendedName>
</protein>
<dbReference type="PROSITE" id="PS51186">
    <property type="entry name" value="GNAT"/>
    <property type="match status" value="1"/>
</dbReference>
<evidence type="ECO:0000256" key="3">
    <source>
        <dbReference type="SAM" id="MobiDB-lite"/>
    </source>
</evidence>